<gene>
    <name evidence="3" type="ORF">DFP95_101550</name>
</gene>
<name>A0A3D9IWD6_9BACL</name>
<keyword evidence="4" id="KW-1185">Reference proteome</keyword>
<evidence type="ECO:0000256" key="1">
    <source>
        <dbReference type="SAM" id="MobiDB-lite"/>
    </source>
</evidence>
<proteinExistence type="predicted"/>
<keyword evidence="2" id="KW-0812">Transmembrane</keyword>
<evidence type="ECO:0000256" key="2">
    <source>
        <dbReference type="SAM" id="Phobius"/>
    </source>
</evidence>
<dbReference type="Proteomes" id="UP000256869">
    <property type="component" value="Unassembled WGS sequence"/>
</dbReference>
<dbReference type="AlphaFoldDB" id="A0A3D9IWD6"/>
<dbReference type="EMBL" id="QRDY01000001">
    <property type="protein sequence ID" value="RED66052.1"/>
    <property type="molecule type" value="Genomic_DNA"/>
</dbReference>
<accession>A0A3D9IWD6</accession>
<sequence length="138" mass="15332">MIGSWRLNVAFGGFGGILTFLISLSNNPLSTTLMRSLYAFLVFTAIAFVVRFVLSQLLSPVRRTETIESSLDNERGAALDLMTPDDGESLSEMMKEQWADGKGEPIKGFQPLQPKRLVSLDNPNPEEVVQAIRRLTDE</sequence>
<feature type="region of interest" description="Disordered" evidence="1">
    <location>
        <begin position="78"/>
        <end position="109"/>
    </location>
</feature>
<feature type="transmembrane region" description="Helical" evidence="2">
    <location>
        <begin position="37"/>
        <end position="54"/>
    </location>
</feature>
<protein>
    <submittedName>
        <fullName evidence="3">Uncharacterized protein</fullName>
    </submittedName>
</protein>
<keyword evidence="2" id="KW-1133">Transmembrane helix</keyword>
<keyword evidence="2" id="KW-0472">Membrane</keyword>
<dbReference type="RefSeq" id="WP_115991003.1">
    <property type="nucleotide sequence ID" value="NZ_QRDY01000001.1"/>
</dbReference>
<organism evidence="3 4">
    <name type="scientific">Cohnella lupini</name>
    <dbReference type="NCBI Taxonomy" id="1294267"/>
    <lineage>
        <taxon>Bacteria</taxon>
        <taxon>Bacillati</taxon>
        <taxon>Bacillota</taxon>
        <taxon>Bacilli</taxon>
        <taxon>Bacillales</taxon>
        <taxon>Paenibacillaceae</taxon>
        <taxon>Cohnella</taxon>
    </lineage>
</organism>
<evidence type="ECO:0000313" key="3">
    <source>
        <dbReference type="EMBL" id="RED66052.1"/>
    </source>
</evidence>
<feature type="transmembrane region" description="Helical" evidence="2">
    <location>
        <begin position="7"/>
        <end position="25"/>
    </location>
</feature>
<comment type="caution">
    <text evidence="3">The sequence shown here is derived from an EMBL/GenBank/DDBJ whole genome shotgun (WGS) entry which is preliminary data.</text>
</comment>
<reference evidence="3 4" key="1">
    <citation type="submission" date="2018-07" db="EMBL/GenBank/DDBJ databases">
        <title>Genomic Encyclopedia of Type Strains, Phase III (KMG-III): the genomes of soil and plant-associated and newly described type strains.</title>
        <authorList>
            <person name="Whitman W."/>
        </authorList>
    </citation>
    <scope>NUCLEOTIDE SEQUENCE [LARGE SCALE GENOMIC DNA]</scope>
    <source>
        <strain evidence="3 4">CECT 8236</strain>
    </source>
</reference>
<feature type="compositionally biased region" description="Basic and acidic residues" evidence="1">
    <location>
        <begin position="93"/>
        <end position="105"/>
    </location>
</feature>
<evidence type="ECO:0000313" key="4">
    <source>
        <dbReference type="Proteomes" id="UP000256869"/>
    </source>
</evidence>
<dbReference type="OrthoDB" id="2476549at2"/>